<accession>A0ABU4FDM5</accession>
<dbReference type="EMBL" id="JAWMAJ010000073">
    <property type="protein sequence ID" value="MDV7218703.1"/>
    <property type="molecule type" value="Genomic_DNA"/>
</dbReference>
<evidence type="ECO:0000256" key="1">
    <source>
        <dbReference type="SAM" id="Coils"/>
    </source>
</evidence>
<proteinExistence type="predicted"/>
<organism evidence="2 3">
    <name type="scientific">Streptomyces prunicolor</name>
    <dbReference type="NCBI Taxonomy" id="67348"/>
    <lineage>
        <taxon>Bacteria</taxon>
        <taxon>Bacillati</taxon>
        <taxon>Actinomycetota</taxon>
        <taxon>Actinomycetes</taxon>
        <taxon>Kitasatosporales</taxon>
        <taxon>Streptomycetaceae</taxon>
        <taxon>Streptomyces</taxon>
    </lineage>
</organism>
<dbReference type="Proteomes" id="UP001187346">
    <property type="component" value="Unassembled WGS sequence"/>
</dbReference>
<keyword evidence="3" id="KW-1185">Reference proteome</keyword>
<reference evidence="2 3" key="1">
    <citation type="submission" date="2023-10" db="EMBL/GenBank/DDBJ databases">
        <title>Characterization of rhizosphere-enriched actinobacteria from wheat plants lab-grown on chernevaya soil.</title>
        <authorList>
            <person name="Tikhonova E.N."/>
            <person name="Konopkin A."/>
            <person name="Kravchenko I.K."/>
        </authorList>
    </citation>
    <scope>NUCLEOTIDE SEQUENCE [LARGE SCALE GENOMIC DNA]</scope>
    <source>
        <strain evidence="2 3">RR29</strain>
    </source>
</reference>
<dbReference type="RefSeq" id="WP_317772946.1">
    <property type="nucleotide sequence ID" value="NZ_JAWMAJ010000073.1"/>
</dbReference>
<keyword evidence="1" id="KW-0175">Coiled coil</keyword>
<protein>
    <submittedName>
        <fullName evidence="2">Uncharacterized protein</fullName>
    </submittedName>
</protein>
<gene>
    <name evidence="2" type="ORF">R5A26_22395</name>
</gene>
<evidence type="ECO:0000313" key="2">
    <source>
        <dbReference type="EMBL" id="MDV7218703.1"/>
    </source>
</evidence>
<feature type="coiled-coil region" evidence="1">
    <location>
        <begin position="35"/>
        <end position="76"/>
    </location>
</feature>
<comment type="caution">
    <text evidence="2">The sequence shown here is derived from an EMBL/GenBank/DDBJ whole genome shotgun (WGS) entry which is preliminary data.</text>
</comment>
<sequence>MTMHQAQHDGEQPQDVAGAMAQYLGDIGHRFGVYADQLRRLSQQRQEELSQLRNELRAQDARLNNLLQLHNQLREELSGAAEGRHHTLAADFKDLMQQEVLRTCITVEACCPSTHEIDTQRRRVTLVRRLCRLLFGALPAMNSEVRALFRSTVASAGPEAEKHVASLAEPLCAKVNALRAAIAETGTAFRWDFEVPPGSVYSPEKYQLWQTASAQGLVKYVVIPAYVVPGRPPYVQATVFTALLAQFGTPVQQP</sequence>
<evidence type="ECO:0000313" key="3">
    <source>
        <dbReference type="Proteomes" id="UP001187346"/>
    </source>
</evidence>
<name>A0ABU4FDM5_9ACTN</name>